<dbReference type="EMBL" id="JANEYF010005154">
    <property type="protein sequence ID" value="KAJ8928995.1"/>
    <property type="molecule type" value="Genomic_DNA"/>
</dbReference>
<proteinExistence type="predicted"/>
<organism evidence="1 2">
    <name type="scientific">Rhamnusium bicolor</name>
    <dbReference type="NCBI Taxonomy" id="1586634"/>
    <lineage>
        <taxon>Eukaryota</taxon>
        <taxon>Metazoa</taxon>
        <taxon>Ecdysozoa</taxon>
        <taxon>Arthropoda</taxon>
        <taxon>Hexapoda</taxon>
        <taxon>Insecta</taxon>
        <taxon>Pterygota</taxon>
        <taxon>Neoptera</taxon>
        <taxon>Endopterygota</taxon>
        <taxon>Coleoptera</taxon>
        <taxon>Polyphaga</taxon>
        <taxon>Cucujiformia</taxon>
        <taxon>Chrysomeloidea</taxon>
        <taxon>Cerambycidae</taxon>
        <taxon>Lepturinae</taxon>
        <taxon>Rhagiini</taxon>
        <taxon>Rhamnusium</taxon>
    </lineage>
</organism>
<gene>
    <name evidence="1" type="ORF">NQ314_018353</name>
</gene>
<sequence length="88" mass="9504">MYNKNNQLSDEDLYVLDPDYGVDYNINSNIGAFNTNLPNVYPNYQAGRIGSANALAAYGPPGLYPGLYPGLAYAYGGLGLPQPGIYSY</sequence>
<accession>A0AAV8WRY2</accession>
<evidence type="ECO:0000313" key="1">
    <source>
        <dbReference type="EMBL" id="KAJ8928995.1"/>
    </source>
</evidence>
<dbReference type="AlphaFoldDB" id="A0AAV8WRY2"/>
<protein>
    <submittedName>
        <fullName evidence="1">Uncharacterized protein</fullName>
    </submittedName>
</protein>
<comment type="caution">
    <text evidence="1">The sequence shown here is derived from an EMBL/GenBank/DDBJ whole genome shotgun (WGS) entry which is preliminary data.</text>
</comment>
<keyword evidence="2" id="KW-1185">Reference proteome</keyword>
<evidence type="ECO:0000313" key="2">
    <source>
        <dbReference type="Proteomes" id="UP001162156"/>
    </source>
</evidence>
<reference evidence="1" key="1">
    <citation type="journal article" date="2023" name="Insect Mol. Biol.">
        <title>Genome sequencing provides insights into the evolution of gene families encoding plant cell wall-degrading enzymes in longhorned beetles.</title>
        <authorList>
            <person name="Shin N.R."/>
            <person name="Okamura Y."/>
            <person name="Kirsch R."/>
            <person name="Pauchet Y."/>
        </authorList>
    </citation>
    <scope>NUCLEOTIDE SEQUENCE</scope>
    <source>
        <strain evidence="1">RBIC_L_NR</strain>
    </source>
</reference>
<name>A0AAV8WRY2_9CUCU</name>
<dbReference type="Proteomes" id="UP001162156">
    <property type="component" value="Unassembled WGS sequence"/>
</dbReference>